<evidence type="ECO:0000256" key="8">
    <source>
        <dbReference type="ARBA" id="ARBA00022842"/>
    </source>
</evidence>
<evidence type="ECO:0000256" key="3">
    <source>
        <dbReference type="ARBA" id="ARBA00022457"/>
    </source>
</evidence>
<comment type="cofactor">
    <cofactor evidence="1">
        <name>Mg(2+)</name>
        <dbReference type="ChEBI" id="CHEBI:18420"/>
    </cofactor>
</comment>
<keyword evidence="9" id="KW-0234">DNA repair</keyword>
<dbReference type="PROSITE" id="PS51462">
    <property type="entry name" value="NUDIX"/>
    <property type="match status" value="1"/>
</dbReference>
<evidence type="ECO:0000259" key="12">
    <source>
        <dbReference type="PROSITE" id="PS51462"/>
    </source>
</evidence>
<dbReference type="EC" id="3.6.1.55" evidence="11"/>
<evidence type="ECO:0000256" key="9">
    <source>
        <dbReference type="ARBA" id="ARBA00023204"/>
    </source>
</evidence>
<dbReference type="OrthoDB" id="9810648at2"/>
<dbReference type="GO" id="GO:0035539">
    <property type="term" value="F:8-oxo-7,8-dihydrodeoxyguanosine triphosphate pyrophosphatase activity"/>
    <property type="evidence" value="ECO:0007669"/>
    <property type="project" value="UniProtKB-EC"/>
</dbReference>
<dbReference type="InterPro" id="IPR029119">
    <property type="entry name" value="MutY_C"/>
</dbReference>
<organism evidence="13 14">
    <name type="scientific">Metabacillus lacus</name>
    <dbReference type="NCBI Taxonomy" id="1983721"/>
    <lineage>
        <taxon>Bacteria</taxon>
        <taxon>Bacillati</taxon>
        <taxon>Bacillota</taxon>
        <taxon>Bacilli</taxon>
        <taxon>Bacillales</taxon>
        <taxon>Bacillaceae</taxon>
        <taxon>Metabacillus</taxon>
    </lineage>
</organism>
<dbReference type="CDD" id="cd03425">
    <property type="entry name" value="NUDIX_MutT_NudA_like"/>
    <property type="match status" value="1"/>
</dbReference>
<dbReference type="GO" id="GO:0046872">
    <property type="term" value="F:metal ion binding"/>
    <property type="evidence" value="ECO:0007669"/>
    <property type="project" value="UniProtKB-KW"/>
</dbReference>
<comment type="caution">
    <text evidence="13">The sequence shown here is derived from an EMBL/GenBank/DDBJ whole genome shotgun (WGS) entry which is preliminary data.</text>
</comment>
<evidence type="ECO:0000256" key="11">
    <source>
        <dbReference type="ARBA" id="ARBA00038905"/>
    </source>
</evidence>
<sequence>MKKHIHVAGAVIVREGSILCAQRGANQLLPLLWEFPGGKIEQGEKPEDAVQREVQEEMLCKVKVGDQIVHTVHEYDFGIVHLSTYYCELIEGEPAMTEHIDMKWLKPVHLFTLNWAPADIPTVEKLAAGIIDDVD</sequence>
<comment type="similarity">
    <text evidence="2">Belongs to the Nudix hydrolase family.</text>
</comment>
<dbReference type="GO" id="GO:0044715">
    <property type="term" value="F:8-oxo-dGDP phosphatase activity"/>
    <property type="evidence" value="ECO:0007669"/>
    <property type="project" value="TreeGrafter"/>
</dbReference>
<keyword evidence="8" id="KW-0460">Magnesium</keyword>
<feature type="domain" description="Nudix hydrolase" evidence="12">
    <location>
        <begin position="2"/>
        <end position="127"/>
    </location>
</feature>
<dbReference type="PANTHER" id="PTHR47707">
    <property type="entry name" value="8-OXO-DGTP DIPHOSPHATASE"/>
    <property type="match status" value="1"/>
</dbReference>
<dbReference type="RefSeq" id="WP_154309440.1">
    <property type="nucleotide sequence ID" value="NZ_WKKI01000054.1"/>
</dbReference>
<dbReference type="InterPro" id="IPR015797">
    <property type="entry name" value="NUDIX_hydrolase-like_dom_sf"/>
</dbReference>
<dbReference type="GO" id="GO:0006281">
    <property type="term" value="P:DNA repair"/>
    <property type="evidence" value="ECO:0007669"/>
    <property type="project" value="UniProtKB-KW"/>
</dbReference>
<proteinExistence type="inferred from homology"/>
<evidence type="ECO:0000313" key="14">
    <source>
        <dbReference type="Proteomes" id="UP000448867"/>
    </source>
</evidence>
<evidence type="ECO:0000256" key="6">
    <source>
        <dbReference type="ARBA" id="ARBA00022763"/>
    </source>
</evidence>
<keyword evidence="3" id="KW-0515">Mutator protein</keyword>
<dbReference type="PRINTS" id="PR00502">
    <property type="entry name" value="NUDIXFAMILY"/>
</dbReference>
<evidence type="ECO:0000256" key="2">
    <source>
        <dbReference type="ARBA" id="ARBA00005582"/>
    </source>
</evidence>
<evidence type="ECO:0000256" key="7">
    <source>
        <dbReference type="ARBA" id="ARBA00022801"/>
    </source>
</evidence>
<comment type="catalytic activity">
    <reaction evidence="10">
        <text>8-oxo-dGTP + H2O = 8-oxo-dGMP + diphosphate + H(+)</text>
        <dbReference type="Rhea" id="RHEA:31575"/>
        <dbReference type="ChEBI" id="CHEBI:15377"/>
        <dbReference type="ChEBI" id="CHEBI:15378"/>
        <dbReference type="ChEBI" id="CHEBI:33019"/>
        <dbReference type="ChEBI" id="CHEBI:63224"/>
        <dbReference type="ChEBI" id="CHEBI:77896"/>
        <dbReference type="EC" id="3.6.1.55"/>
    </reaction>
</comment>
<evidence type="ECO:0000256" key="1">
    <source>
        <dbReference type="ARBA" id="ARBA00001946"/>
    </source>
</evidence>
<keyword evidence="5" id="KW-0479">Metal-binding</keyword>
<accession>A0A7X2J1Y6</accession>
<dbReference type="GO" id="GO:0008413">
    <property type="term" value="F:8-oxo-7,8-dihydroguanosine triphosphate pyrophosphatase activity"/>
    <property type="evidence" value="ECO:0007669"/>
    <property type="project" value="TreeGrafter"/>
</dbReference>
<keyword evidence="4" id="KW-0235">DNA replication</keyword>
<dbReference type="Proteomes" id="UP000448867">
    <property type="component" value="Unassembled WGS sequence"/>
</dbReference>
<gene>
    <name evidence="13" type="ORF">GJU40_17780</name>
</gene>
<evidence type="ECO:0000256" key="5">
    <source>
        <dbReference type="ARBA" id="ARBA00022723"/>
    </source>
</evidence>
<protein>
    <recommendedName>
        <fullName evidence="11">8-oxo-dGTP diphosphatase</fullName>
        <ecNumber evidence="11">3.6.1.55</ecNumber>
    </recommendedName>
</protein>
<dbReference type="Pfam" id="PF14815">
    <property type="entry name" value="NUDIX_4"/>
    <property type="match status" value="1"/>
</dbReference>
<evidence type="ECO:0000256" key="4">
    <source>
        <dbReference type="ARBA" id="ARBA00022705"/>
    </source>
</evidence>
<reference evidence="13 14" key="1">
    <citation type="submission" date="2019-11" db="EMBL/GenBank/DDBJ databases">
        <title>Bacillus lacus genome.</title>
        <authorList>
            <person name="Allen C.J."/>
            <person name="Newman J.D."/>
        </authorList>
    </citation>
    <scope>NUCLEOTIDE SEQUENCE [LARGE SCALE GENOMIC DNA]</scope>
    <source>
        <strain evidence="13 14">KCTC 33946</strain>
    </source>
</reference>
<dbReference type="InterPro" id="IPR000086">
    <property type="entry name" value="NUDIX_hydrolase_dom"/>
</dbReference>
<name>A0A7X2J1Y6_9BACI</name>
<evidence type="ECO:0000313" key="13">
    <source>
        <dbReference type="EMBL" id="MRX73983.1"/>
    </source>
</evidence>
<dbReference type="InterPro" id="IPR047127">
    <property type="entry name" value="MutT-like"/>
</dbReference>
<keyword evidence="14" id="KW-1185">Reference proteome</keyword>
<keyword evidence="6" id="KW-0227">DNA damage</keyword>
<dbReference type="InterPro" id="IPR020476">
    <property type="entry name" value="Nudix_hydrolase"/>
</dbReference>
<dbReference type="PANTHER" id="PTHR47707:SF1">
    <property type="entry name" value="NUDIX HYDROLASE FAMILY PROTEIN"/>
    <property type="match status" value="1"/>
</dbReference>
<dbReference type="Gene3D" id="3.90.79.10">
    <property type="entry name" value="Nucleoside Triphosphate Pyrophosphohydrolase"/>
    <property type="match status" value="1"/>
</dbReference>
<dbReference type="AlphaFoldDB" id="A0A7X2J1Y6"/>
<evidence type="ECO:0000256" key="10">
    <source>
        <dbReference type="ARBA" id="ARBA00035861"/>
    </source>
</evidence>
<dbReference type="SUPFAM" id="SSF55811">
    <property type="entry name" value="Nudix"/>
    <property type="match status" value="1"/>
</dbReference>
<keyword evidence="7" id="KW-0378">Hydrolase</keyword>
<dbReference type="EMBL" id="WKKI01000054">
    <property type="protein sequence ID" value="MRX73983.1"/>
    <property type="molecule type" value="Genomic_DNA"/>
</dbReference>
<dbReference type="GO" id="GO:0006260">
    <property type="term" value="P:DNA replication"/>
    <property type="evidence" value="ECO:0007669"/>
    <property type="project" value="UniProtKB-KW"/>
</dbReference>
<dbReference type="GO" id="GO:0044716">
    <property type="term" value="F:8-oxo-GDP phosphatase activity"/>
    <property type="evidence" value="ECO:0007669"/>
    <property type="project" value="TreeGrafter"/>
</dbReference>